<dbReference type="InterPro" id="IPR050109">
    <property type="entry name" value="HTH-type_TetR-like_transc_reg"/>
</dbReference>
<accession>A0ABR8N2P1</accession>
<gene>
    <name evidence="7" type="ORF">H8B09_20070</name>
</gene>
<feature type="DNA-binding region" description="H-T-H motif" evidence="4">
    <location>
        <begin position="43"/>
        <end position="62"/>
    </location>
</feature>
<keyword evidence="2 4" id="KW-0238">DNA-binding</keyword>
<keyword evidence="3" id="KW-0804">Transcription</keyword>
<dbReference type="Gene3D" id="1.10.357.10">
    <property type="entry name" value="Tetracycline Repressor, domain 2"/>
    <property type="match status" value="1"/>
</dbReference>
<dbReference type="PROSITE" id="PS50977">
    <property type="entry name" value="HTH_TETR_2"/>
    <property type="match status" value="1"/>
</dbReference>
<evidence type="ECO:0000259" key="6">
    <source>
        <dbReference type="PROSITE" id="PS50977"/>
    </source>
</evidence>
<feature type="domain" description="HTH tetR-type" evidence="6">
    <location>
        <begin position="20"/>
        <end position="80"/>
    </location>
</feature>
<dbReference type="SUPFAM" id="SSF46689">
    <property type="entry name" value="Homeodomain-like"/>
    <property type="match status" value="1"/>
</dbReference>
<dbReference type="InterPro" id="IPR001647">
    <property type="entry name" value="HTH_TetR"/>
</dbReference>
<dbReference type="Gene3D" id="1.10.10.60">
    <property type="entry name" value="Homeodomain-like"/>
    <property type="match status" value="1"/>
</dbReference>
<evidence type="ECO:0000256" key="5">
    <source>
        <dbReference type="SAM" id="MobiDB-lite"/>
    </source>
</evidence>
<evidence type="ECO:0000256" key="3">
    <source>
        <dbReference type="ARBA" id="ARBA00023163"/>
    </source>
</evidence>
<organism evidence="7 8">
    <name type="scientific">Paenibacillus terricola</name>
    <dbReference type="NCBI Taxonomy" id="2763503"/>
    <lineage>
        <taxon>Bacteria</taxon>
        <taxon>Bacillati</taxon>
        <taxon>Bacillota</taxon>
        <taxon>Bacilli</taxon>
        <taxon>Bacillales</taxon>
        <taxon>Paenibacillaceae</taxon>
        <taxon>Paenibacillus</taxon>
    </lineage>
</organism>
<dbReference type="Pfam" id="PF00440">
    <property type="entry name" value="TetR_N"/>
    <property type="match status" value="1"/>
</dbReference>
<name>A0ABR8N2P1_9BACL</name>
<dbReference type="PRINTS" id="PR00455">
    <property type="entry name" value="HTHTETR"/>
</dbReference>
<evidence type="ECO:0000256" key="1">
    <source>
        <dbReference type="ARBA" id="ARBA00023015"/>
    </source>
</evidence>
<evidence type="ECO:0000256" key="2">
    <source>
        <dbReference type="ARBA" id="ARBA00023125"/>
    </source>
</evidence>
<dbReference type="InterPro" id="IPR009057">
    <property type="entry name" value="Homeodomain-like_sf"/>
</dbReference>
<comment type="caution">
    <text evidence="7">The sequence shown here is derived from an EMBL/GenBank/DDBJ whole genome shotgun (WGS) entry which is preliminary data.</text>
</comment>
<dbReference type="EMBL" id="JACXZA010000005">
    <property type="protein sequence ID" value="MBD3921074.1"/>
    <property type="molecule type" value="Genomic_DNA"/>
</dbReference>
<proteinExistence type="predicted"/>
<evidence type="ECO:0000313" key="7">
    <source>
        <dbReference type="EMBL" id="MBD3921074.1"/>
    </source>
</evidence>
<dbReference type="PANTHER" id="PTHR30055:SF234">
    <property type="entry name" value="HTH-TYPE TRANSCRIPTIONAL REGULATOR BETI"/>
    <property type="match status" value="1"/>
</dbReference>
<sequence>MKNERPTKSLGRPKRNEQDAPTRDTIIQIASRLFLENGYEPISLNLIAEKCGMTKASLYYHFANKAELFTESLIWMLSRARMNTEKLLHEARDLKSGLETLAIIKMSTQHMDFESIMRESSSNLTEDQLIRIRATEHNLHDVLAIHFQAAMDKGHMRQANPLLLSHTLSAMLMLGNRQEPADLFESVPELAKAIIDLFWNGVTPER</sequence>
<feature type="region of interest" description="Disordered" evidence="5">
    <location>
        <begin position="1"/>
        <end position="22"/>
    </location>
</feature>
<dbReference type="PANTHER" id="PTHR30055">
    <property type="entry name" value="HTH-TYPE TRANSCRIPTIONAL REGULATOR RUTR"/>
    <property type="match status" value="1"/>
</dbReference>
<evidence type="ECO:0000313" key="8">
    <source>
        <dbReference type="Proteomes" id="UP000609346"/>
    </source>
</evidence>
<protein>
    <submittedName>
        <fullName evidence="7">TetR/AcrR family transcriptional regulator</fullName>
    </submittedName>
</protein>
<keyword evidence="1" id="KW-0805">Transcription regulation</keyword>
<evidence type="ECO:0000256" key="4">
    <source>
        <dbReference type="PROSITE-ProRule" id="PRU00335"/>
    </source>
</evidence>
<dbReference type="Proteomes" id="UP000609346">
    <property type="component" value="Unassembled WGS sequence"/>
</dbReference>
<keyword evidence="8" id="KW-1185">Reference proteome</keyword>
<dbReference type="RefSeq" id="WP_191205370.1">
    <property type="nucleotide sequence ID" value="NZ_JACXZA010000005.1"/>
</dbReference>
<reference evidence="7 8" key="1">
    <citation type="submission" date="2020-09" db="EMBL/GenBank/DDBJ databases">
        <title>Paenibacillus sp. strain PR3 16S rRNA gene Genome sequencing and assembly.</title>
        <authorList>
            <person name="Kim J."/>
        </authorList>
    </citation>
    <scope>NUCLEOTIDE SEQUENCE [LARGE SCALE GENOMIC DNA]</scope>
    <source>
        <strain evidence="7 8">PR3</strain>
    </source>
</reference>